<dbReference type="Proteomes" id="UP000230423">
    <property type="component" value="Unassembled WGS sequence"/>
</dbReference>
<proteinExistence type="predicted"/>
<dbReference type="EMBL" id="KZ345278">
    <property type="protein sequence ID" value="PIO74450.1"/>
    <property type="molecule type" value="Genomic_DNA"/>
</dbReference>
<evidence type="ECO:0000313" key="2">
    <source>
        <dbReference type="Proteomes" id="UP000230423"/>
    </source>
</evidence>
<organism evidence="1 2">
    <name type="scientific">Teladorsagia circumcincta</name>
    <name type="common">Brown stomach worm</name>
    <name type="synonym">Ostertagia circumcincta</name>
    <dbReference type="NCBI Taxonomy" id="45464"/>
    <lineage>
        <taxon>Eukaryota</taxon>
        <taxon>Metazoa</taxon>
        <taxon>Ecdysozoa</taxon>
        <taxon>Nematoda</taxon>
        <taxon>Chromadorea</taxon>
        <taxon>Rhabditida</taxon>
        <taxon>Rhabditina</taxon>
        <taxon>Rhabditomorpha</taxon>
        <taxon>Strongyloidea</taxon>
        <taxon>Trichostrongylidae</taxon>
        <taxon>Teladorsagia</taxon>
    </lineage>
</organism>
<dbReference type="OrthoDB" id="10587512at2759"/>
<sequence length="96" mass="11437">MDHYSLGEENKMSFLALVAKKLVHTVRLLKHKDKQYKSWQSVISEISEEGKKLKEKRNARKTVNRRLELFKNMIRDMTKIKQMDTNEIIENTARCD</sequence>
<dbReference type="Pfam" id="PF04870">
    <property type="entry name" value="Moulting_cycle"/>
    <property type="match status" value="1"/>
</dbReference>
<dbReference type="InterPro" id="IPR006954">
    <property type="entry name" value="Mlt-10-like"/>
</dbReference>
<protein>
    <submittedName>
        <fullName evidence="1">Uncharacterized protein</fullName>
    </submittedName>
</protein>
<keyword evidence="2" id="KW-1185">Reference proteome</keyword>
<name>A0A2G9UY70_TELCI</name>
<evidence type="ECO:0000313" key="1">
    <source>
        <dbReference type="EMBL" id="PIO74450.1"/>
    </source>
</evidence>
<gene>
    <name evidence="1" type="ORF">TELCIR_03557</name>
</gene>
<reference evidence="1 2" key="1">
    <citation type="submission" date="2015-09" db="EMBL/GenBank/DDBJ databases">
        <title>Draft genome of the parasitic nematode Teladorsagia circumcincta isolate WARC Sus (inbred).</title>
        <authorList>
            <person name="Mitreva M."/>
        </authorList>
    </citation>
    <scope>NUCLEOTIDE SEQUENCE [LARGE SCALE GENOMIC DNA]</scope>
    <source>
        <strain evidence="1 2">S</strain>
    </source>
</reference>
<accession>A0A2G9UY70</accession>
<dbReference type="AlphaFoldDB" id="A0A2G9UY70"/>